<feature type="domain" description="CBM20" evidence="1">
    <location>
        <begin position="4"/>
        <end position="122"/>
    </location>
</feature>
<dbReference type="InterPro" id="IPR013784">
    <property type="entry name" value="Carb-bd-like_fold"/>
</dbReference>
<dbReference type="Proteomes" id="UP000298663">
    <property type="component" value="Unassembled WGS sequence"/>
</dbReference>
<dbReference type="OrthoDB" id="1058301at2759"/>
<dbReference type="InterPro" id="IPR002044">
    <property type="entry name" value="CBM20"/>
</dbReference>
<dbReference type="Gene3D" id="2.60.40.10">
    <property type="entry name" value="Immunoglobulins"/>
    <property type="match status" value="1"/>
</dbReference>
<dbReference type="InterPro" id="IPR013783">
    <property type="entry name" value="Ig-like_fold"/>
</dbReference>
<sequence length="219" mass="25029">MVGNNRPNRFKVHFFVKATHARDNEFVFVSGSIPELGEWRPTDAVRLTFDTETSTWTHDLTLGPETIKFRYFTGYYLKSDKDSEPCLVISKWETFLTPRTVMPAVEENNGICKPTIPDEFGYHAGKHMASHGWIVTQSQSEILLRIHGDALRFYKSRHVHQTYRLKVTPLDLRQKQELAADDDADDVADELMDPVLPSYSITDIADETSLTVGAYNTRC</sequence>
<dbReference type="PROSITE" id="PS51166">
    <property type="entry name" value="CBM20"/>
    <property type="match status" value="1"/>
</dbReference>
<reference evidence="2 3" key="1">
    <citation type="journal article" date="2015" name="Genome Biol.">
        <title>Comparative genomics of Steinernema reveals deeply conserved gene regulatory networks.</title>
        <authorList>
            <person name="Dillman A.R."/>
            <person name="Macchietto M."/>
            <person name="Porter C.F."/>
            <person name="Rogers A."/>
            <person name="Williams B."/>
            <person name="Antoshechkin I."/>
            <person name="Lee M.M."/>
            <person name="Goodwin Z."/>
            <person name="Lu X."/>
            <person name="Lewis E.E."/>
            <person name="Goodrich-Blair H."/>
            <person name="Stock S.P."/>
            <person name="Adams B.J."/>
            <person name="Sternberg P.W."/>
            <person name="Mortazavi A."/>
        </authorList>
    </citation>
    <scope>NUCLEOTIDE SEQUENCE [LARGE SCALE GENOMIC DNA]</scope>
    <source>
        <strain evidence="2 3">ALL</strain>
    </source>
</reference>
<dbReference type="SMART" id="SM01065">
    <property type="entry name" value="CBM_2"/>
    <property type="match status" value="1"/>
</dbReference>
<evidence type="ECO:0000259" key="1">
    <source>
        <dbReference type="PROSITE" id="PS51166"/>
    </source>
</evidence>
<comment type="caution">
    <text evidence="2">The sequence shown here is derived from an EMBL/GenBank/DDBJ whole genome shotgun (WGS) entry which is preliminary data.</text>
</comment>
<protein>
    <recommendedName>
        <fullName evidence="1">CBM20 domain-containing protein</fullName>
    </recommendedName>
</protein>
<evidence type="ECO:0000313" key="2">
    <source>
        <dbReference type="EMBL" id="TMS33130.1"/>
    </source>
</evidence>
<organism evidence="2 3">
    <name type="scientific">Steinernema carpocapsae</name>
    <name type="common">Entomopathogenic nematode</name>
    <dbReference type="NCBI Taxonomy" id="34508"/>
    <lineage>
        <taxon>Eukaryota</taxon>
        <taxon>Metazoa</taxon>
        <taxon>Ecdysozoa</taxon>
        <taxon>Nematoda</taxon>
        <taxon>Chromadorea</taxon>
        <taxon>Rhabditida</taxon>
        <taxon>Tylenchina</taxon>
        <taxon>Panagrolaimomorpha</taxon>
        <taxon>Strongyloidoidea</taxon>
        <taxon>Steinernematidae</taxon>
        <taxon>Steinernema</taxon>
    </lineage>
</organism>
<dbReference type="AlphaFoldDB" id="A0A4U8UJG5"/>
<proteinExistence type="predicted"/>
<dbReference type="EMBL" id="AZBU02000001">
    <property type="protein sequence ID" value="TMS33130.1"/>
    <property type="molecule type" value="Genomic_DNA"/>
</dbReference>
<gene>
    <name evidence="2" type="ORF">L596_000904</name>
</gene>
<keyword evidence="3" id="KW-1185">Reference proteome</keyword>
<accession>A0A4U8UJG5</accession>
<dbReference type="SUPFAM" id="SSF49452">
    <property type="entry name" value="Starch-binding domain-like"/>
    <property type="match status" value="1"/>
</dbReference>
<dbReference type="GO" id="GO:2001070">
    <property type="term" value="F:starch binding"/>
    <property type="evidence" value="ECO:0007669"/>
    <property type="project" value="InterPro"/>
</dbReference>
<reference evidence="2 3" key="2">
    <citation type="journal article" date="2019" name="G3 (Bethesda)">
        <title>Hybrid Assembly of the Genome of the Entomopathogenic Nematode Steinernema carpocapsae Identifies the X-Chromosome.</title>
        <authorList>
            <person name="Serra L."/>
            <person name="Macchietto M."/>
            <person name="Macias-Munoz A."/>
            <person name="McGill C.J."/>
            <person name="Rodriguez I.M."/>
            <person name="Rodriguez B."/>
            <person name="Murad R."/>
            <person name="Mortazavi A."/>
        </authorList>
    </citation>
    <scope>NUCLEOTIDE SEQUENCE [LARGE SCALE GENOMIC DNA]</scope>
    <source>
        <strain evidence="2 3">ALL</strain>
    </source>
</reference>
<dbReference type="Pfam" id="PF00686">
    <property type="entry name" value="CBM_20"/>
    <property type="match status" value="1"/>
</dbReference>
<evidence type="ECO:0000313" key="3">
    <source>
        <dbReference type="Proteomes" id="UP000298663"/>
    </source>
</evidence>
<name>A0A4U8UJG5_STECR</name>